<dbReference type="EMBL" id="CDOI01000206">
    <property type="protein sequence ID" value="CEN49669.1"/>
    <property type="molecule type" value="Genomic_DNA"/>
</dbReference>
<keyword evidence="2" id="KW-1185">Reference proteome</keyword>
<accession>A0A0B7IGD8</accession>
<sequence length="72" mass="8459">MIGGKSFFLAANGQLHWTLAYGAVANGGYLWRNYKFLQIDNETLIKDRKRDINEEINYTAVQVWNPWFLVYD</sequence>
<gene>
    <name evidence="1" type="ORF">CCAND38_90001</name>
</gene>
<dbReference type="Proteomes" id="UP000045051">
    <property type="component" value="Unassembled WGS sequence"/>
</dbReference>
<reference evidence="1 2" key="1">
    <citation type="submission" date="2015-01" db="EMBL/GenBank/DDBJ databases">
        <authorList>
            <person name="Xiang T."/>
            <person name="Song Y."/>
            <person name="Huang L."/>
            <person name="Wang B."/>
            <person name="Wu P."/>
        </authorList>
    </citation>
    <scope>NUCLEOTIDE SEQUENCE [LARGE SCALE GENOMIC DNA]</scope>
    <source>
        <strain evidence="1 2">CcD38</strain>
    </source>
</reference>
<name>A0A0B7IGD8_9FLAO</name>
<evidence type="ECO:0000313" key="2">
    <source>
        <dbReference type="Proteomes" id="UP000045051"/>
    </source>
</evidence>
<dbReference type="AlphaFoldDB" id="A0A0B7IGD8"/>
<evidence type="ECO:0000313" key="1">
    <source>
        <dbReference type="EMBL" id="CEN49669.1"/>
    </source>
</evidence>
<organism evidence="1 2">
    <name type="scientific">Capnocytophaga canis</name>
    <dbReference type="NCBI Taxonomy" id="1848903"/>
    <lineage>
        <taxon>Bacteria</taxon>
        <taxon>Pseudomonadati</taxon>
        <taxon>Bacteroidota</taxon>
        <taxon>Flavobacteriia</taxon>
        <taxon>Flavobacteriales</taxon>
        <taxon>Flavobacteriaceae</taxon>
        <taxon>Capnocytophaga</taxon>
    </lineage>
</organism>
<proteinExistence type="predicted"/>
<dbReference type="RefSeq" id="WP_042345438.1">
    <property type="nucleotide sequence ID" value="NZ_CDOI01000206.1"/>
</dbReference>
<protein>
    <submittedName>
        <fullName evidence="1">Uncharacterized protein</fullName>
    </submittedName>
</protein>